<dbReference type="Proteomes" id="UP000426246">
    <property type="component" value="Chromosome"/>
</dbReference>
<dbReference type="RefSeq" id="WP_155699183.1">
    <property type="nucleotide sequence ID" value="NZ_CP034235.1"/>
</dbReference>
<dbReference type="Gene3D" id="3.30.70.100">
    <property type="match status" value="1"/>
</dbReference>
<dbReference type="AlphaFoldDB" id="A0A6B8RF46"/>
<sequence>MANVLSTLTVPNFEAWKVKYYEGEELRQLAGCTGTQVYSADLNSNEVILVQNWESIEKFEAFSANPKLLELLEKTGVTNLKHHILE</sequence>
<dbReference type="Pfam" id="PF03992">
    <property type="entry name" value="ABM"/>
    <property type="match status" value="1"/>
</dbReference>
<evidence type="ECO:0000259" key="1">
    <source>
        <dbReference type="Pfam" id="PF03992"/>
    </source>
</evidence>
<gene>
    <name evidence="2" type="ORF">EHS13_04315</name>
</gene>
<accession>A0A6B8RF46</accession>
<dbReference type="SUPFAM" id="SSF54909">
    <property type="entry name" value="Dimeric alpha+beta barrel"/>
    <property type="match status" value="1"/>
</dbReference>
<keyword evidence="3" id="KW-1185">Reference proteome</keyword>
<proteinExistence type="predicted"/>
<dbReference type="InterPro" id="IPR007138">
    <property type="entry name" value="ABM_dom"/>
</dbReference>
<name>A0A6B8RF46_9BACL</name>
<dbReference type="InterPro" id="IPR011008">
    <property type="entry name" value="Dimeric_a/b-barrel"/>
</dbReference>
<reference evidence="3" key="1">
    <citation type="submission" date="2018-11" db="EMBL/GenBank/DDBJ databases">
        <title>Complete genome sequence of Paenibacillus sp. ML311-T8.</title>
        <authorList>
            <person name="Nam Y.-D."/>
            <person name="Kang J."/>
            <person name="Chung W.-H."/>
            <person name="Park Y.S."/>
        </authorList>
    </citation>
    <scope>NUCLEOTIDE SEQUENCE [LARGE SCALE GENOMIC DNA]</scope>
    <source>
        <strain evidence="3">ML311-T8</strain>
    </source>
</reference>
<protein>
    <recommendedName>
        <fullName evidence="1">ABM domain-containing protein</fullName>
    </recommendedName>
</protein>
<dbReference type="OrthoDB" id="9762440at2"/>
<evidence type="ECO:0000313" key="2">
    <source>
        <dbReference type="EMBL" id="QGQ94185.1"/>
    </source>
</evidence>
<dbReference type="EMBL" id="CP034235">
    <property type="protein sequence ID" value="QGQ94185.1"/>
    <property type="molecule type" value="Genomic_DNA"/>
</dbReference>
<organism evidence="2 3">
    <name type="scientific">Paenibacillus psychroresistens</name>
    <dbReference type="NCBI Taxonomy" id="1778678"/>
    <lineage>
        <taxon>Bacteria</taxon>
        <taxon>Bacillati</taxon>
        <taxon>Bacillota</taxon>
        <taxon>Bacilli</taxon>
        <taxon>Bacillales</taxon>
        <taxon>Paenibacillaceae</taxon>
        <taxon>Paenibacillus</taxon>
    </lineage>
</organism>
<dbReference type="KEGG" id="ppsc:EHS13_04315"/>
<evidence type="ECO:0000313" key="3">
    <source>
        <dbReference type="Proteomes" id="UP000426246"/>
    </source>
</evidence>
<feature type="domain" description="ABM" evidence="1">
    <location>
        <begin position="21"/>
        <end position="69"/>
    </location>
</feature>